<dbReference type="AlphaFoldDB" id="A0AAW1B4B2"/>
<dbReference type="Proteomes" id="UP001474421">
    <property type="component" value="Unassembled WGS sequence"/>
</dbReference>
<keyword evidence="2" id="KW-1185">Reference proteome</keyword>
<protein>
    <submittedName>
        <fullName evidence="1">Uncharacterized protein</fullName>
    </submittedName>
</protein>
<sequence length="32" mass="3948">MNWADAERFCTEQRRMCIWSLSKTTEKQPLWT</sequence>
<organism evidence="1 2">
    <name type="scientific">Crotalus adamanteus</name>
    <name type="common">Eastern diamondback rattlesnake</name>
    <dbReference type="NCBI Taxonomy" id="8729"/>
    <lineage>
        <taxon>Eukaryota</taxon>
        <taxon>Metazoa</taxon>
        <taxon>Chordata</taxon>
        <taxon>Craniata</taxon>
        <taxon>Vertebrata</taxon>
        <taxon>Euteleostomi</taxon>
        <taxon>Lepidosauria</taxon>
        <taxon>Squamata</taxon>
        <taxon>Bifurcata</taxon>
        <taxon>Unidentata</taxon>
        <taxon>Episquamata</taxon>
        <taxon>Toxicofera</taxon>
        <taxon>Serpentes</taxon>
        <taxon>Colubroidea</taxon>
        <taxon>Viperidae</taxon>
        <taxon>Crotalinae</taxon>
        <taxon>Crotalus</taxon>
    </lineage>
</organism>
<reference evidence="1 2" key="1">
    <citation type="journal article" date="2024" name="Proc. Natl. Acad. Sci. U.S.A.">
        <title>The genetic regulatory architecture and epigenomic basis for age-related changes in rattlesnake venom.</title>
        <authorList>
            <person name="Hogan M.P."/>
            <person name="Holding M.L."/>
            <person name="Nystrom G.S."/>
            <person name="Colston T.J."/>
            <person name="Bartlett D.A."/>
            <person name="Mason A.J."/>
            <person name="Ellsworth S.A."/>
            <person name="Rautsaw R.M."/>
            <person name="Lawrence K.C."/>
            <person name="Strickland J.L."/>
            <person name="He B."/>
            <person name="Fraser P."/>
            <person name="Margres M.J."/>
            <person name="Gilbert D.M."/>
            <person name="Gibbs H.L."/>
            <person name="Parkinson C.L."/>
            <person name="Rokyta D.R."/>
        </authorList>
    </citation>
    <scope>NUCLEOTIDE SEQUENCE [LARGE SCALE GENOMIC DNA]</scope>
    <source>
        <strain evidence="1">DRR0105</strain>
    </source>
</reference>
<name>A0AAW1B4B2_CROAD</name>
<evidence type="ECO:0000313" key="1">
    <source>
        <dbReference type="EMBL" id="KAK9396995.1"/>
    </source>
</evidence>
<accession>A0AAW1B4B2</accession>
<proteinExistence type="predicted"/>
<gene>
    <name evidence="1" type="ORF">NXF25_020356</name>
</gene>
<dbReference type="EMBL" id="JAOTOJ010000008">
    <property type="protein sequence ID" value="KAK9396995.1"/>
    <property type="molecule type" value="Genomic_DNA"/>
</dbReference>
<evidence type="ECO:0000313" key="2">
    <source>
        <dbReference type="Proteomes" id="UP001474421"/>
    </source>
</evidence>
<comment type="caution">
    <text evidence="1">The sequence shown here is derived from an EMBL/GenBank/DDBJ whole genome shotgun (WGS) entry which is preliminary data.</text>
</comment>